<accession>A0ABQ4D437</accession>
<dbReference type="Proteomes" id="UP000604117">
    <property type="component" value="Unassembled WGS sequence"/>
</dbReference>
<reference evidence="2 3" key="1">
    <citation type="submission" date="2021-01" db="EMBL/GenBank/DDBJ databases">
        <title>Whole genome shotgun sequence of Asanoa siamensis NBRC 107932.</title>
        <authorList>
            <person name="Komaki H."/>
            <person name="Tamura T."/>
        </authorList>
    </citation>
    <scope>NUCLEOTIDE SEQUENCE [LARGE SCALE GENOMIC DNA]</scope>
    <source>
        <strain evidence="2 3">NBRC 107932</strain>
    </source>
</reference>
<name>A0ABQ4D437_9ACTN</name>
<keyword evidence="1" id="KW-0472">Membrane</keyword>
<feature type="transmembrane region" description="Helical" evidence="1">
    <location>
        <begin position="36"/>
        <end position="58"/>
    </location>
</feature>
<evidence type="ECO:0000313" key="2">
    <source>
        <dbReference type="EMBL" id="GIF78265.1"/>
    </source>
</evidence>
<evidence type="ECO:0000313" key="3">
    <source>
        <dbReference type="Proteomes" id="UP000604117"/>
    </source>
</evidence>
<keyword evidence="1" id="KW-1133">Transmembrane helix</keyword>
<gene>
    <name evidence="2" type="ORF">Asi02nite_77830</name>
</gene>
<protein>
    <submittedName>
        <fullName evidence="2">Uncharacterized protein</fullName>
    </submittedName>
</protein>
<comment type="caution">
    <text evidence="2">The sequence shown here is derived from an EMBL/GenBank/DDBJ whole genome shotgun (WGS) entry which is preliminary data.</text>
</comment>
<evidence type="ECO:0000256" key="1">
    <source>
        <dbReference type="SAM" id="Phobius"/>
    </source>
</evidence>
<feature type="transmembrane region" description="Helical" evidence="1">
    <location>
        <begin position="12"/>
        <end position="30"/>
    </location>
</feature>
<sequence>MAGRQRGQQVSGTLVALPIVAWPILFITCPEQGARIGAPAATAALLGLAPLAWFALIFA</sequence>
<proteinExistence type="predicted"/>
<keyword evidence="3" id="KW-1185">Reference proteome</keyword>
<organism evidence="2 3">
    <name type="scientific">Asanoa siamensis</name>
    <dbReference type="NCBI Taxonomy" id="926357"/>
    <lineage>
        <taxon>Bacteria</taxon>
        <taxon>Bacillati</taxon>
        <taxon>Actinomycetota</taxon>
        <taxon>Actinomycetes</taxon>
        <taxon>Micromonosporales</taxon>
        <taxon>Micromonosporaceae</taxon>
        <taxon>Asanoa</taxon>
    </lineage>
</organism>
<keyword evidence="1" id="KW-0812">Transmembrane</keyword>
<dbReference type="EMBL" id="BONE01000129">
    <property type="protein sequence ID" value="GIF78265.1"/>
    <property type="molecule type" value="Genomic_DNA"/>
</dbReference>